<dbReference type="InterPro" id="IPR012349">
    <property type="entry name" value="Split_barrel_FMN-bd"/>
</dbReference>
<accession>A0A9P6TWM3</accession>
<keyword evidence="1" id="KW-0732">Signal</keyword>
<dbReference type="AlphaFoldDB" id="A0A9P6TWM3"/>
<proteinExistence type="predicted"/>
<reference evidence="3" key="1">
    <citation type="journal article" date="2020" name="Fungal Divers.">
        <title>Resolving the Mortierellaceae phylogeny through synthesis of multi-gene phylogenetics and phylogenomics.</title>
        <authorList>
            <person name="Vandepol N."/>
            <person name="Liber J."/>
            <person name="Desiro A."/>
            <person name="Na H."/>
            <person name="Kennedy M."/>
            <person name="Barry K."/>
            <person name="Grigoriev I.V."/>
            <person name="Miller A.N."/>
            <person name="O'Donnell K."/>
            <person name="Stajich J.E."/>
            <person name="Bonito G."/>
        </authorList>
    </citation>
    <scope>NUCLEOTIDE SEQUENCE</scope>
    <source>
        <strain evidence="3">KOD948</strain>
    </source>
</reference>
<sequence>MQPLRTLVTISLALLSAAAAVALPTTAPCHKTHSAHAMGETYEQAAGLARALVKNTSVGTFMTVMNADRQDGKIEGFPFGSVDYYADNCDDSGTPLMLLSHLQINVQNARTQNRVSLAIRRLPKEGERGNVMVDPRVTLMGHLAPLDTSKHASAVKCFGERHPDARWWMPGDHGFHDFKWYTLEVEEIYYVGGFGGAHYIGFIDVDTYRRASPDAALAGLDVEKMIMEKEEENTIRFQAQKQTLF</sequence>
<organism evidence="3 4">
    <name type="scientific">Mortierella polycephala</name>
    <dbReference type="NCBI Taxonomy" id="41804"/>
    <lineage>
        <taxon>Eukaryota</taxon>
        <taxon>Fungi</taxon>
        <taxon>Fungi incertae sedis</taxon>
        <taxon>Mucoromycota</taxon>
        <taxon>Mortierellomycotina</taxon>
        <taxon>Mortierellomycetes</taxon>
        <taxon>Mortierellales</taxon>
        <taxon>Mortierellaceae</taxon>
        <taxon>Mortierella</taxon>
    </lineage>
</organism>
<name>A0A9P6TWM3_9FUNG</name>
<feature type="domain" description="CREG-like beta-barrel" evidence="2">
    <location>
        <begin position="41"/>
        <end position="208"/>
    </location>
</feature>
<dbReference type="SUPFAM" id="SSF50475">
    <property type="entry name" value="FMN-binding split barrel"/>
    <property type="match status" value="1"/>
</dbReference>
<dbReference type="Pfam" id="PF13883">
    <property type="entry name" value="CREG_beta-barrel"/>
    <property type="match status" value="1"/>
</dbReference>
<dbReference type="Proteomes" id="UP000726737">
    <property type="component" value="Unassembled WGS sequence"/>
</dbReference>
<keyword evidence="4" id="KW-1185">Reference proteome</keyword>
<evidence type="ECO:0000313" key="4">
    <source>
        <dbReference type="Proteomes" id="UP000726737"/>
    </source>
</evidence>
<evidence type="ECO:0000256" key="1">
    <source>
        <dbReference type="SAM" id="SignalP"/>
    </source>
</evidence>
<evidence type="ECO:0000259" key="2">
    <source>
        <dbReference type="Pfam" id="PF13883"/>
    </source>
</evidence>
<evidence type="ECO:0000313" key="3">
    <source>
        <dbReference type="EMBL" id="KAG0249713.1"/>
    </source>
</evidence>
<dbReference type="Gene3D" id="2.30.110.10">
    <property type="entry name" value="Electron Transport, Fmn-binding Protein, Chain A"/>
    <property type="match status" value="1"/>
</dbReference>
<gene>
    <name evidence="3" type="ORF">BG011_009002</name>
</gene>
<dbReference type="PANTHER" id="PTHR37273:SF1">
    <property type="entry name" value="ADL397C-AP"/>
    <property type="match status" value="1"/>
</dbReference>
<dbReference type="OrthoDB" id="2138282at2759"/>
<dbReference type="InterPro" id="IPR055343">
    <property type="entry name" value="CREG_beta-barrel"/>
</dbReference>
<feature type="chain" id="PRO_5040251928" description="CREG-like beta-barrel domain-containing protein" evidence="1">
    <location>
        <begin position="23"/>
        <end position="245"/>
    </location>
</feature>
<feature type="signal peptide" evidence="1">
    <location>
        <begin position="1"/>
        <end position="22"/>
    </location>
</feature>
<dbReference type="PANTHER" id="PTHR37273">
    <property type="entry name" value="CHROMOSOME 8, WHOLE GENOME SHOTGUN SEQUENCE"/>
    <property type="match status" value="1"/>
</dbReference>
<comment type="caution">
    <text evidence="3">The sequence shown here is derived from an EMBL/GenBank/DDBJ whole genome shotgun (WGS) entry which is preliminary data.</text>
</comment>
<protein>
    <recommendedName>
        <fullName evidence="2">CREG-like beta-barrel domain-containing protein</fullName>
    </recommendedName>
</protein>
<dbReference type="EMBL" id="JAAAJA010000778">
    <property type="protein sequence ID" value="KAG0249713.1"/>
    <property type="molecule type" value="Genomic_DNA"/>
</dbReference>